<dbReference type="AlphaFoldDB" id="A0A1W5ZSP2"/>
<dbReference type="InterPro" id="IPR020449">
    <property type="entry name" value="Tscrpt_reg_AraC-type_HTH"/>
</dbReference>
<dbReference type="OrthoDB" id="342399at2"/>
<name>A0A1W5ZSP2_9BACI</name>
<dbReference type="PROSITE" id="PS01124">
    <property type="entry name" value="HTH_ARAC_FAMILY_2"/>
    <property type="match status" value="1"/>
</dbReference>
<dbReference type="InterPro" id="IPR011006">
    <property type="entry name" value="CheY-like_superfamily"/>
</dbReference>
<dbReference type="EMBL" id="CP020772">
    <property type="protein sequence ID" value="ARI76326.1"/>
    <property type="molecule type" value="Genomic_DNA"/>
</dbReference>
<evidence type="ECO:0000256" key="1">
    <source>
        <dbReference type="ARBA" id="ARBA00023015"/>
    </source>
</evidence>
<sequence length="384" mass="44119">MAYNVVIADDEPLILKNLKGIIDWESLDCKVIATARNGVEVLEVLQQEPVDLLLTDISMPEMTGVEVLKEMYSWSAPPLAILLSGYDEFSYAREGLKYNALDYFLKPIDYEELEESILKALTLIKERKEQAYDRKKQSIYDQVMSGATVPNEAPFRVYVSIFIWNTNDQVIKDIECTRMLLQKHDSKSYLYQLDESLAMIVLEYPEHKEAEAEARDLAKKGAELTEDSVWAIGSGVRGMNSCKASADEAKFLLKFASFTDERVITKAHIDQAYTSKANAIDAVEQGTKYVKDHFYEDLSIEQVADEVGISVSYFSQLFKQKHGMTFIEFVRVERMDHACTLLRNSELETYRIAEKVGYTDQRYFSQVFKKVIQMTPSQYRKTYK</sequence>
<dbReference type="CDD" id="cd17536">
    <property type="entry name" value="REC_YesN-like"/>
    <property type="match status" value="1"/>
</dbReference>
<dbReference type="Pfam" id="PF00072">
    <property type="entry name" value="Response_reg"/>
    <property type="match status" value="1"/>
</dbReference>
<evidence type="ECO:0000313" key="7">
    <source>
        <dbReference type="EMBL" id="ARI76326.1"/>
    </source>
</evidence>
<evidence type="ECO:0000259" key="6">
    <source>
        <dbReference type="PROSITE" id="PS50110"/>
    </source>
</evidence>
<dbReference type="GO" id="GO:0043565">
    <property type="term" value="F:sequence-specific DNA binding"/>
    <property type="evidence" value="ECO:0007669"/>
    <property type="project" value="InterPro"/>
</dbReference>
<keyword evidence="8" id="KW-1185">Reference proteome</keyword>
<evidence type="ECO:0000256" key="3">
    <source>
        <dbReference type="ARBA" id="ARBA00023163"/>
    </source>
</evidence>
<keyword evidence="3" id="KW-0804">Transcription</keyword>
<evidence type="ECO:0008006" key="9">
    <source>
        <dbReference type="Google" id="ProtNLM"/>
    </source>
</evidence>
<evidence type="ECO:0000256" key="2">
    <source>
        <dbReference type="ARBA" id="ARBA00023125"/>
    </source>
</evidence>
<keyword evidence="1" id="KW-0805">Transcription regulation</keyword>
<dbReference type="Gene3D" id="3.40.50.2300">
    <property type="match status" value="1"/>
</dbReference>
<feature type="domain" description="Response regulatory" evidence="6">
    <location>
        <begin position="4"/>
        <end position="121"/>
    </location>
</feature>
<dbReference type="SMART" id="SM00448">
    <property type="entry name" value="REC"/>
    <property type="match status" value="1"/>
</dbReference>
<dbReference type="Gene3D" id="1.10.10.60">
    <property type="entry name" value="Homeodomain-like"/>
    <property type="match status" value="2"/>
</dbReference>
<dbReference type="SUPFAM" id="SSF46689">
    <property type="entry name" value="Homeodomain-like"/>
    <property type="match status" value="2"/>
</dbReference>
<dbReference type="PANTHER" id="PTHR43280">
    <property type="entry name" value="ARAC-FAMILY TRANSCRIPTIONAL REGULATOR"/>
    <property type="match status" value="1"/>
</dbReference>
<reference evidence="7 8" key="1">
    <citation type="submission" date="2017-04" db="EMBL/GenBank/DDBJ databases">
        <title>The whole genome sequencing and assembly of Halobacillus mangrovi strain.</title>
        <authorList>
            <person name="Lee S.-J."/>
            <person name="Park M.-K."/>
            <person name="Kim J.-Y."/>
            <person name="Lee Y.-J."/>
            <person name="Yi H."/>
            <person name="Bahn Y.-S."/>
            <person name="Kim J.F."/>
            <person name="Lee D.-W."/>
        </authorList>
    </citation>
    <scope>NUCLEOTIDE SEQUENCE [LARGE SCALE GENOMIC DNA]</scope>
    <source>
        <strain evidence="7 8">KTB 131</strain>
    </source>
</reference>
<accession>A0A1W5ZSP2</accession>
<dbReference type="InterPro" id="IPR001789">
    <property type="entry name" value="Sig_transdc_resp-reg_receiver"/>
</dbReference>
<dbReference type="PRINTS" id="PR00032">
    <property type="entry name" value="HTHARAC"/>
</dbReference>
<protein>
    <recommendedName>
        <fullName evidence="9">DNA-binding response regulator</fullName>
    </recommendedName>
</protein>
<keyword evidence="2" id="KW-0238">DNA-binding</keyword>
<dbReference type="GO" id="GO:0003700">
    <property type="term" value="F:DNA-binding transcription factor activity"/>
    <property type="evidence" value="ECO:0007669"/>
    <property type="project" value="InterPro"/>
</dbReference>
<organism evidence="7 8">
    <name type="scientific">Halobacillus mangrovi</name>
    <dbReference type="NCBI Taxonomy" id="402384"/>
    <lineage>
        <taxon>Bacteria</taxon>
        <taxon>Bacillati</taxon>
        <taxon>Bacillota</taxon>
        <taxon>Bacilli</taxon>
        <taxon>Bacillales</taxon>
        <taxon>Bacillaceae</taxon>
        <taxon>Halobacillus</taxon>
    </lineage>
</organism>
<dbReference type="InterPro" id="IPR018060">
    <property type="entry name" value="HTH_AraC"/>
</dbReference>
<dbReference type="KEGG" id="hmn:HM131_05515"/>
<gene>
    <name evidence="7" type="ORF">HM131_05515</name>
</gene>
<evidence type="ECO:0000256" key="4">
    <source>
        <dbReference type="PROSITE-ProRule" id="PRU00169"/>
    </source>
</evidence>
<dbReference type="GO" id="GO:0000160">
    <property type="term" value="P:phosphorelay signal transduction system"/>
    <property type="evidence" value="ECO:0007669"/>
    <property type="project" value="InterPro"/>
</dbReference>
<proteinExistence type="predicted"/>
<dbReference type="SUPFAM" id="SSF52172">
    <property type="entry name" value="CheY-like"/>
    <property type="match status" value="1"/>
</dbReference>
<dbReference type="RefSeq" id="WP_085028746.1">
    <property type="nucleotide sequence ID" value="NZ_CP020772.1"/>
</dbReference>
<dbReference type="Pfam" id="PF12833">
    <property type="entry name" value="HTH_18"/>
    <property type="match status" value="1"/>
</dbReference>
<dbReference type="PROSITE" id="PS50110">
    <property type="entry name" value="RESPONSE_REGULATORY"/>
    <property type="match status" value="1"/>
</dbReference>
<dbReference type="PANTHER" id="PTHR43280:SF2">
    <property type="entry name" value="HTH-TYPE TRANSCRIPTIONAL REGULATOR EXSA"/>
    <property type="match status" value="1"/>
</dbReference>
<dbReference type="SMART" id="SM00342">
    <property type="entry name" value="HTH_ARAC"/>
    <property type="match status" value="1"/>
</dbReference>
<dbReference type="Proteomes" id="UP000192527">
    <property type="component" value="Chromosome"/>
</dbReference>
<feature type="modified residue" description="4-aspartylphosphate" evidence="4">
    <location>
        <position position="56"/>
    </location>
</feature>
<evidence type="ECO:0000259" key="5">
    <source>
        <dbReference type="PROSITE" id="PS01124"/>
    </source>
</evidence>
<keyword evidence="4" id="KW-0597">Phosphoprotein</keyword>
<dbReference type="InterPro" id="IPR009057">
    <property type="entry name" value="Homeodomain-like_sf"/>
</dbReference>
<feature type="domain" description="HTH araC/xylS-type" evidence="5">
    <location>
        <begin position="284"/>
        <end position="382"/>
    </location>
</feature>
<evidence type="ECO:0000313" key="8">
    <source>
        <dbReference type="Proteomes" id="UP000192527"/>
    </source>
</evidence>
<dbReference type="STRING" id="402384.HM131_05515"/>